<sequence>MTSANFISQFELGNDSFSYERNHEHFNASKEEETKSTYTDNSSLRISINSQVLRDGKVVELNAIELSGVRYIELQYGEHVALRRCSDSHFNISQILRLAGTSSLENAAELDEIIENGEYENVDIKDPRVDGVWVPFGKAVSTAKKYGVYDILQSLISFNLDLFPKLAKNSEHSGKETQAAYLSNRLPLRNHNRNDLSKIGKASLSSNNVGTLSSPSFMNKQEQKNGKRSNIYLLDSSSISSPDNNLKRHKLHSSDNLYSAPYPSAYPSSSRQEVHSKKEKLEFPISFSALTASLPPLDQNVMHDYNTSKDVLTSIFLDLNNSDIKFVESKLTDLLDLDVPIDELGHAALHWAAALAKMPLLNVLISRKANSLRGNLTGETALMRSVMVTNHLNQSSFHELLDLLYPSLNCIDNAGRTVVHHICMTAGIKGRGSAARYYLETLLKWADIHATPSNGYTLEEFIQNYLNYQDKNGDTAVNIAARIGNKTVVDILLQAGASKSIPNRAGLTVYDFGIFGDDETKDFKETVKVSSNNLEKEKFVMPAQQKSKDIITSVTDVITSLDKDFQDEMAAKQSMIDNTYTQLRESTKKLAEFREQLRRSETHSLMLSELKQRCKNLEVSIEEQKNELLALDANFNPENISENIDADASFVVNSKNIPSLTELKIRIAAYERNEARLNALAETLRHRNTNIKSKCRRVVSLCTGVEETKVDSLLESLLQAVESDGQQGEVDMGRVAGFLRVVKEHQA</sequence>
<keyword evidence="4" id="KW-0175">Coiled coil</keyword>
<evidence type="ECO:0000256" key="3">
    <source>
        <dbReference type="PROSITE-ProRule" id="PRU00023"/>
    </source>
</evidence>
<dbReference type="GO" id="GO:0000978">
    <property type="term" value="F:RNA polymerase II cis-regulatory region sequence-specific DNA binding"/>
    <property type="evidence" value="ECO:0007669"/>
    <property type="project" value="EnsemblFungi"/>
</dbReference>
<dbReference type="SMART" id="SM00248">
    <property type="entry name" value="ANK"/>
    <property type="match status" value="3"/>
</dbReference>
<dbReference type="PROSITE" id="PS51299">
    <property type="entry name" value="HTH_APSES"/>
    <property type="match status" value="1"/>
</dbReference>
<dbReference type="SMART" id="SM01252">
    <property type="entry name" value="KilA-N"/>
    <property type="match status" value="1"/>
</dbReference>
<reference evidence="6 7" key="1">
    <citation type="journal article" date="2011" name="Science">
        <title>Comparative functional genomics of the fission yeasts.</title>
        <authorList>
            <person name="Rhind N."/>
            <person name="Chen Z."/>
            <person name="Yassour M."/>
            <person name="Thompson D.A."/>
            <person name="Haas B.J."/>
            <person name="Habib N."/>
            <person name="Wapinski I."/>
            <person name="Roy S."/>
            <person name="Lin M.F."/>
            <person name="Heiman D.I."/>
            <person name="Young S.K."/>
            <person name="Furuya K."/>
            <person name="Guo Y."/>
            <person name="Pidoux A."/>
            <person name="Chen H.M."/>
            <person name="Robbertse B."/>
            <person name="Goldberg J.M."/>
            <person name="Aoki K."/>
            <person name="Bayne E.H."/>
            <person name="Berlin A.M."/>
            <person name="Desjardins C.A."/>
            <person name="Dobbs E."/>
            <person name="Dukaj L."/>
            <person name="Fan L."/>
            <person name="FitzGerald M.G."/>
            <person name="French C."/>
            <person name="Gujja S."/>
            <person name="Hansen K."/>
            <person name="Keifenheim D."/>
            <person name="Levin J.Z."/>
            <person name="Mosher R.A."/>
            <person name="Mueller C.A."/>
            <person name="Pfiffner J."/>
            <person name="Priest M."/>
            <person name="Russ C."/>
            <person name="Smialowska A."/>
            <person name="Swoboda P."/>
            <person name="Sykes S.M."/>
            <person name="Vaughn M."/>
            <person name="Vengrova S."/>
            <person name="Yoder R."/>
            <person name="Zeng Q."/>
            <person name="Allshire R."/>
            <person name="Baulcombe D."/>
            <person name="Birren B.W."/>
            <person name="Brown W."/>
            <person name="Ekwall K."/>
            <person name="Kellis M."/>
            <person name="Leatherwood J."/>
            <person name="Levin H."/>
            <person name="Margalit H."/>
            <person name="Martienssen R."/>
            <person name="Nieduszynski C.A."/>
            <person name="Spatafora J.W."/>
            <person name="Friedman N."/>
            <person name="Dalgaard J.Z."/>
            <person name="Baumann P."/>
            <person name="Niki H."/>
            <person name="Regev A."/>
            <person name="Nusbaum C."/>
        </authorList>
    </citation>
    <scope>NUCLEOTIDE SEQUENCE [LARGE SCALE GENOMIC DNA]</scope>
    <source>
        <strain evidence="7">OY26 / ATCC MYA-4695 / CBS 11777 / NBRC 106824 / NRRL Y48691</strain>
    </source>
</reference>
<proteinExistence type="predicted"/>
<dbReference type="GeneID" id="25037306"/>
<organism evidence="6 7">
    <name type="scientific">Schizosaccharomyces cryophilus (strain OY26 / ATCC MYA-4695 / CBS 11777 / NBRC 106824 / NRRL Y48691)</name>
    <name type="common">Fission yeast</name>
    <dbReference type="NCBI Taxonomy" id="653667"/>
    <lineage>
        <taxon>Eukaryota</taxon>
        <taxon>Fungi</taxon>
        <taxon>Dikarya</taxon>
        <taxon>Ascomycota</taxon>
        <taxon>Taphrinomycotina</taxon>
        <taxon>Schizosaccharomycetes</taxon>
        <taxon>Schizosaccharomycetales</taxon>
        <taxon>Schizosaccharomycetaceae</taxon>
        <taxon>Schizosaccharomyces</taxon>
    </lineage>
</organism>
<evidence type="ECO:0000256" key="1">
    <source>
        <dbReference type="ARBA" id="ARBA00022737"/>
    </source>
</evidence>
<dbReference type="InterPro" id="IPR036887">
    <property type="entry name" value="HTH_APSES_sf"/>
</dbReference>
<dbReference type="PROSITE" id="PS50297">
    <property type="entry name" value="ANK_REP_REGION"/>
    <property type="match status" value="1"/>
</dbReference>
<keyword evidence="1" id="KW-0677">Repeat</keyword>
<dbReference type="EMBL" id="KE546988">
    <property type="protein sequence ID" value="EPY53781.1"/>
    <property type="molecule type" value="Genomic_DNA"/>
</dbReference>
<dbReference type="GO" id="GO:0009303">
    <property type="term" value="P:rRNA transcription"/>
    <property type="evidence" value="ECO:0007669"/>
    <property type="project" value="EnsemblFungi"/>
</dbReference>
<dbReference type="RefSeq" id="XP_013021100.1">
    <property type="nucleotide sequence ID" value="XM_013165646.1"/>
</dbReference>
<dbReference type="Gene3D" id="1.25.40.20">
    <property type="entry name" value="Ankyrin repeat-containing domain"/>
    <property type="match status" value="1"/>
</dbReference>
<dbReference type="OrthoDB" id="6718656at2759"/>
<dbReference type="SUPFAM" id="SSF48403">
    <property type="entry name" value="Ankyrin repeat"/>
    <property type="match status" value="1"/>
</dbReference>
<dbReference type="GO" id="GO:0000785">
    <property type="term" value="C:chromatin"/>
    <property type="evidence" value="ECO:0007669"/>
    <property type="project" value="EnsemblFungi"/>
</dbReference>
<dbReference type="STRING" id="653667.S9XJE2"/>
<evidence type="ECO:0000256" key="2">
    <source>
        <dbReference type="ARBA" id="ARBA00023043"/>
    </source>
</evidence>
<name>S9XJE2_SCHCR</name>
<dbReference type="InterPro" id="IPR018004">
    <property type="entry name" value="KilA/APSES_HTH"/>
</dbReference>
<evidence type="ECO:0000256" key="4">
    <source>
        <dbReference type="SAM" id="Coils"/>
    </source>
</evidence>
<dbReference type="InterPro" id="IPR051642">
    <property type="entry name" value="SWI6-like"/>
</dbReference>
<feature type="domain" description="HTH APSES-type" evidence="5">
    <location>
        <begin position="60"/>
        <end position="167"/>
    </location>
</feature>
<dbReference type="InterPro" id="IPR003163">
    <property type="entry name" value="Tscrpt_reg_HTH_APSES-type"/>
</dbReference>
<dbReference type="InterPro" id="IPR002110">
    <property type="entry name" value="Ankyrin_rpt"/>
</dbReference>
<gene>
    <name evidence="6" type="ORF">SPOG_02985</name>
</gene>
<feature type="repeat" description="ANK" evidence="3">
    <location>
        <begin position="472"/>
        <end position="504"/>
    </location>
</feature>
<dbReference type="GO" id="GO:0045892">
    <property type="term" value="P:negative regulation of DNA-templated transcription"/>
    <property type="evidence" value="ECO:0007669"/>
    <property type="project" value="EnsemblFungi"/>
</dbReference>
<keyword evidence="7" id="KW-1185">Reference proteome</keyword>
<dbReference type="PROSITE" id="PS50088">
    <property type="entry name" value="ANK_REPEAT"/>
    <property type="match status" value="1"/>
</dbReference>
<dbReference type="GO" id="GO:0001228">
    <property type="term" value="F:DNA-binding transcription activator activity, RNA polymerase II-specific"/>
    <property type="evidence" value="ECO:0007669"/>
    <property type="project" value="EnsemblFungi"/>
</dbReference>
<dbReference type="Gene3D" id="3.10.260.10">
    <property type="entry name" value="Transcription regulator HTH, APSES-type DNA-binding domain"/>
    <property type="match status" value="1"/>
</dbReference>
<evidence type="ECO:0000313" key="7">
    <source>
        <dbReference type="Proteomes" id="UP000015464"/>
    </source>
</evidence>
<dbReference type="AlphaFoldDB" id="S9XJE2"/>
<keyword evidence="2 3" id="KW-0040">ANK repeat</keyword>
<protein>
    <submittedName>
        <fullName evidence="6">MBF transcription factor complex subunit Cdc10</fullName>
    </submittedName>
</protein>
<dbReference type="HOGENOM" id="CLU_009666_1_1_1"/>
<evidence type="ECO:0000259" key="5">
    <source>
        <dbReference type="PROSITE" id="PS51299"/>
    </source>
</evidence>
<feature type="coiled-coil region" evidence="4">
    <location>
        <begin position="660"/>
        <end position="687"/>
    </location>
</feature>
<dbReference type="Proteomes" id="UP000015464">
    <property type="component" value="Unassembled WGS sequence"/>
</dbReference>
<dbReference type="GO" id="GO:1900087">
    <property type="term" value="P:positive regulation of G1/S transition of mitotic cell cycle"/>
    <property type="evidence" value="ECO:0007669"/>
    <property type="project" value="EnsemblFungi"/>
</dbReference>
<feature type="coiled-coil region" evidence="4">
    <location>
        <begin position="576"/>
        <end position="634"/>
    </location>
</feature>
<dbReference type="PANTHER" id="PTHR43828">
    <property type="entry name" value="ASPARAGINASE"/>
    <property type="match status" value="1"/>
</dbReference>
<accession>S9XJE2</accession>
<dbReference type="OMA" id="YERNHEH"/>
<dbReference type="Pfam" id="PF00023">
    <property type="entry name" value="Ank"/>
    <property type="match status" value="1"/>
</dbReference>
<dbReference type="eggNOG" id="ENOG502QPWC">
    <property type="taxonomic scope" value="Eukaryota"/>
</dbReference>
<dbReference type="PANTHER" id="PTHR43828:SF3">
    <property type="entry name" value="CHROMO DOMAIN-CONTAINING PROTEIN"/>
    <property type="match status" value="1"/>
</dbReference>
<dbReference type="SUPFAM" id="SSF54616">
    <property type="entry name" value="DNA-binding domain of Mlu1-box binding protein MBP1"/>
    <property type="match status" value="1"/>
</dbReference>
<evidence type="ECO:0000313" key="6">
    <source>
        <dbReference type="EMBL" id="EPY53781.1"/>
    </source>
</evidence>
<dbReference type="InterPro" id="IPR036770">
    <property type="entry name" value="Ankyrin_rpt-contain_sf"/>
</dbReference>
<dbReference type="GO" id="GO:0030907">
    <property type="term" value="C:MBF transcription complex"/>
    <property type="evidence" value="ECO:0007669"/>
    <property type="project" value="EnsemblFungi"/>
</dbReference>